<protein>
    <submittedName>
        <fullName evidence="1">Uncharacterized protein</fullName>
    </submittedName>
</protein>
<dbReference type="Proteomes" id="UP000314294">
    <property type="component" value="Unassembled WGS sequence"/>
</dbReference>
<reference evidence="1 2" key="1">
    <citation type="submission" date="2019-03" db="EMBL/GenBank/DDBJ databases">
        <title>First draft genome of Liparis tanakae, snailfish: a comprehensive survey of snailfish specific genes.</title>
        <authorList>
            <person name="Kim W."/>
            <person name="Song I."/>
            <person name="Jeong J.-H."/>
            <person name="Kim D."/>
            <person name="Kim S."/>
            <person name="Ryu S."/>
            <person name="Song J.Y."/>
            <person name="Lee S.K."/>
        </authorList>
    </citation>
    <scope>NUCLEOTIDE SEQUENCE [LARGE SCALE GENOMIC DNA]</scope>
    <source>
        <tissue evidence="1">Muscle</tissue>
    </source>
</reference>
<proteinExistence type="predicted"/>
<evidence type="ECO:0000313" key="2">
    <source>
        <dbReference type="Proteomes" id="UP000314294"/>
    </source>
</evidence>
<organism evidence="1 2">
    <name type="scientific">Liparis tanakae</name>
    <name type="common">Tanaka's snailfish</name>
    <dbReference type="NCBI Taxonomy" id="230148"/>
    <lineage>
        <taxon>Eukaryota</taxon>
        <taxon>Metazoa</taxon>
        <taxon>Chordata</taxon>
        <taxon>Craniata</taxon>
        <taxon>Vertebrata</taxon>
        <taxon>Euteleostomi</taxon>
        <taxon>Actinopterygii</taxon>
        <taxon>Neopterygii</taxon>
        <taxon>Teleostei</taxon>
        <taxon>Neoteleostei</taxon>
        <taxon>Acanthomorphata</taxon>
        <taxon>Eupercaria</taxon>
        <taxon>Perciformes</taxon>
        <taxon>Cottioidei</taxon>
        <taxon>Cottales</taxon>
        <taxon>Liparidae</taxon>
        <taxon>Liparis</taxon>
    </lineage>
</organism>
<dbReference type="AlphaFoldDB" id="A0A4Z2IBE0"/>
<evidence type="ECO:0000313" key="1">
    <source>
        <dbReference type="EMBL" id="TNN75277.1"/>
    </source>
</evidence>
<gene>
    <name evidence="1" type="ORF">EYF80_014514</name>
</gene>
<accession>A0A4Z2IBE0</accession>
<sequence>MEKGSEGETLQGKGKFSYEQGLAVVVQVGVVLVVQWHRHWDVYSIRLLVVLLEIVPHQLHCDCLWRTIRNQLGRHLAPFGFISPVLKPDFHLGLGEFQSFCQIGPFRT</sequence>
<name>A0A4Z2IBE0_9TELE</name>
<dbReference type="EMBL" id="SRLO01000105">
    <property type="protein sequence ID" value="TNN75277.1"/>
    <property type="molecule type" value="Genomic_DNA"/>
</dbReference>
<keyword evidence="2" id="KW-1185">Reference proteome</keyword>
<comment type="caution">
    <text evidence="1">The sequence shown here is derived from an EMBL/GenBank/DDBJ whole genome shotgun (WGS) entry which is preliminary data.</text>
</comment>